<keyword evidence="5" id="KW-0460">Magnesium</keyword>
<keyword evidence="4" id="KW-0547">Nucleotide-binding</keyword>
<dbReference type="InterPro" id="IPR025877">
    <property type="entry name" value="MobA-like_NTP_Trfase"/>
</dbReference>
<dbReference type="SUPFAM" id="SSF53448">
    <property type="entry name" value="Nucleotide-diphospho-sugar transferases"/>
    <property type="match status" value="1"/>
</dbReference>
<dbReference type="RefSeq" id="WP_123897518.1">
    <property type="nucleotide sequence ID" value="NZ_RPFJ01000010.1"/>
</dbReference>
<evidence type="ECO:0000256" key="7">
    <source>
        <dbReference type="ARBA" id="ARBA00023150"/>
    </source>
</evidence>
<keyword evidence="2 9" id="KW-0808">Transferase</keyword>
<dbReference type="GO" id="GO:0006777">
    <property type="term" value="P:Mo-molybdopterin cofactor biosynthetic process"/>
    <property type="evidence" value="ECO:0007669"/>
    <property type="project" value="UniProtKB-KW"/>
</dbReference>
<evidence type="ECO:0000256" key="1">
    <source>
        <dbReference type="ARBA" id="ARBA00022490"/>
    </source>
</evidence>
<dbReference type="CDD" id="cd02503">
    <property type="entry name" value="MobA"/>
    <property type="match status" value="1"/>
</dbReference>
<proteinExistence type="predicted"/>
<evidence type="ECO:0000256" key="2">
    <source>
        <dbReference type="ARBA" id="ARBA00022679"/>
    </source>
</evidence>
<protein>
    <submittedName>
        <fullName evidence="9">Molybdenum cofactor guanylyltransferase</fullName>
    </submittedName>
</protein>
<evidence type="ECO:0000256" key="6">
    <source>
        <dbReference type="ARBA" id="ARBA00023134"/>
    </source>
</evidence>
<keyword evidence="1" id="KW-0963">Cytoplasm</keyword>
<dbReference type="Proteomes" id="UP000270856">
    <property type="component" value="Unassembled WGS sequence"/>
</dbReference>
<evidence type="ECO:0000256" key="5">
    <source>
        <dbReference type="ARBA" id="ARBA00022842"/>
    </source>
</evidence>
<sequence length="373" mass="42747">MDVNKHQKHTKLKRRENENFAPNEIAILGTKCSIIADFVQKMSKKLQNQAKIGYLDASHSETVDRPNYDSFVFHQSGNLDTSQKTEINLYNERIRFSQHDLLFINGNHYQGEKQILILDNKKKDSLKKRLDQLTRIQFIIKLNDESDYFDFLLEKFPHIRNIKIYSIAEEDAIAKHINNLIQEKIAPINGLVLAGGKSTRMGKDKTQLNYHGKPQLHHAVQLLERNLLNTYISVANGMASEIDQTIDDKFIGLGAFGAICSAFQYNPNKAWLVFASDLPFVNTEVIQLLLKHRNPSKIATTLKGKSKPFVEPLITIYEPKAYPILLSYLAQGYTCPRKVLLNSEIEIIEVDDHLIRNINTPEEYQQAKKEIDG</sequence>
<dbReference type="InterPro" id="IPR029044">
    <property type="entry name" value="Nucleotide-diphossugar_trans"/>
</dbReference>
<keyword evidence="3" id="KW-0479">Metal-binding</keyword>
<keyword evidence="7" id="KW-0501">Molybdenum cofactor biosynthesis</keyword>
<dbReference type="OrthoDB" id="9788394at2"/>
<comment type="caution">
    <text evidence="9">The sequence shown here is derived from an EMBL/GenBank/DDBJ whole genome shotgun (WGS) entry which is preliminary data.</text>
</comment>
<dbReference type="GO" id="GO:0046872">
    <property type="term" value="F:metal ion binding"/>
    <property type="evidence" value="ECO:0007669"/>
    <property type="project" value="UniProtKB-KW"/>
</dbReference>
<dbReference type="InterPro" id="IPR013482">
    <property type="entry name" value="Molybde_CF_guanTrfase"/>
</dbReference>
<evidence type="ECO:0000256" key="4">
    <source>
        <dbReference type="ARBA" id="ARBA00022741"/>
    </source>
</evidence>
<keyword evidence="9" id="KW-0548">Nucleotidyltransferase</keyword>
<dbReference type="PANTHER" id="PTHR19136">
    <property type="entry name" value="MOLYBDENUM COFACTOR GUANYLYLTRANSFERASE"/>
    <property type="match status" value="1"/>
</dbReference>
<dbReference type="Pfam" id="PF12804">
    <property type="entry name" value="NTP_transf_3"/>
    <property type="match status" value="1"/>
</dbReference>
<evidence type="ECO:0000313" key="10">
    <source>
        <dbReference type="Proteomes" id="UP000270856"/>
    </source>
</evidence>
<organism evidence="9 10">
    <name type="scientific">Aureibaculum marinum</name>
    <dbReference type="NCBI Taxonomy" id="2487930"/>
    <lineage>
        <taxon>Bacteria</taxon>
        <taxon>Pseudomonadati</taxon>
        <taxon>Bacteroidota</taxon>
        <taxon>Flavobacteriia</taxon>
        <taxon>Flavobacteriales</taxon>
        <taxon>Flavobacteriaceae</taxon>
        <taxon>Aureibaculum</taxon>
    </lineage>
</organism>
<dbReference type="EMBL" id="RPFJ01000010">
    <property type="protein sequence ID" value="RPD97490.1"/>
    <property type="molecule type" value="Genomic_DNA"/>
</dbReference>
<evidence type="ECO:0000259" key="8">
    <source>
        <dbReference type="Pfam" id="PF12804"/>
    </source>
</evidence>
<dbReference type="GO" id="GO:0016779">
    <property type="term" value="F:nucleotidyltransferase activity"/>
    <property type="evidence" value="ECO:0007669"/>
    <property type="project" value="UniProtKB-KW"/>
</dbReference>
<keyword evidence="6" id="KW-0342">GTP-binding</keyword>
<evidence type="ECO:0000256" key="3">
    <source>
        <dbReference type="ARBA" id="ARBA00022723"/>
    </source>
</evidence>
<keyword evidence="10" id="KW-1185">Reference proteome</keyword>
<dbReference type="PANTHER" id="PTHR19136:SF81">
    <property type="entry name" value="MOLYBDENUM COFACTOR GUANYLYLTRANSFERASE"/>
    <property type="match status" value="1"/>
</dbReference>
<dbReference type="AlphaFoldDB" id="A0A3N4NZ03"/>
<feature type="domain" description="MobA-like NTP transferase" evidence="8">
    <location>
        <begin position="190"/>
        <end position="331"/>
    </location>
</feature>
<gene>
    <name evidence="9" type="ORF">EGM88_08345</name>
</gene>
<dbReference type="GO" id="GO:0005525">
    <property type="term" value="F:GTP binding"/>
    <property type="evidence" value="ECO:0007669"/>
    <property type="project" value="UniProtKB-KW"/>
</dbReference>
<dbReference type="Gene3D" id="3.90.550.10">
    <property type="entry name" value="Spore Coat Polysaccharide Biosynthesis Protein SpsA, Chain A"/>
    <property type="match status" value="1"/>
</dbReference>
<evidence type="ECO:0000313" key="9">
    <source>
        <dbReference type="EMBL" id="RPD97490.1"/>
    </source>
</evidence>
<name>A0A3N4NZ03_9FLAO</name>
<reference evidence="9 10" key="1">
    <citation type="submission" date="2018-11" db="EMBL/GenBank/DDBJ databases">
        <title>Aureibaculum marinum gen. nov., sp. nov., a member of the family Flavobacteriaceae isolated from the Bohai Sea.</title>
        <authorList>
            <person name="Ji X."/>
        </authorList>
    </citation>
    <scope>NUCLEOTIDE SEQUENCE [LARGE SCALE GENOMIC DNA]</scope>
    <source>
        <strain evidence="9 10">BH-SD17</strain>
    </source>
</reference>
<accession>A0A3N4NZ03</accession>